<feature type="transmembrane region" description="Helical" evidence="4">
    <location>
        <begin position="223"/>
        <end position="241"/>
    </location>
</feature>
<feature type="transmembrane region" description="Helical" evidence="4">
    <location>
        <begin position="106"/>
        <end position="131"/>
    </location>
</feature>
<keyword evidence="2 4" id="KW-1133">Transmembrane helix</keyword>
<dbReference type="PANTHER" id="PTHR11360">
    <property type="entry name" value="MONOCARBOXYLATE TRANSPORTER"/>
    <property type="match status" value="1"/>
</dbReference>
<evidence type="ECO:0000259" key="5">
    <source>
        <dbReference type="PROSITE" id="PS50850"/>
    </source>
</evidence>
<dbReference type="STRING" id="588602.SAMN04487991_0492"/>
<feature type="transmembrane region" description="Helical" evidence="4">
    <location>
        <begin position="289"/>
        <end position="309"/>
    </location>
</feature>
<evidence type="ECO:0000256" key="2">
    <source>
        <dbReference type="ARBA" id="ARBA00022989"/>
    </source>
</evidence>
<evidence type="ECO:0000313" key="7">
    <source>
        <dbReference type="Proteomes" id="UP000199630"/>
    </source>
</evidence>
<gene>
    <name evidence="6" type="ORF">SAMN04487991_0492</name>
</gene>
<keyword evidence="7" id="KW-1185">Reference proteome</keyword>
<feature type="transmembrane region" description="Helical" evidence="4">
    <location>
        <begin position="171"/>
        <end position="191"/>
    </location>
</feature>
<evidence type="ECO:0000256" key="3">
    <source>
        <dbReference type="ARBA" id="ARBA00023136"/>
    </source>
</evidence>
<proteinExistence type="predicted"/>
<dbReference type="PROSITE" id="PS50850">
    <property type="entry name" value="MFS"/>
    <property type="match status" value="1"/>
</dbReference>
<feature type="transmembrane region" description="Helical" evidence="4">
    <location>
        <begin position="12"/>
        <end position="41"/>
    </location>
</feature>
<feature type="transmembrane region" description="Helical" evidence="4">
    <location>
        <begin position="47"/>
        <end position="69"/>
    </location>
</feature>
<dbReference type="PANTHER" id="PTHR11360:SF284">
    <property type="entry name" value="EG:103B4.3 PROTEIN-RELATED"/>
    <property type="match status" value="1"/>
</dbReference>
<dbReference type="InterPro" id="IPR050327">
    <property type="entry name" value="Proton-linked_MCT"/>
</dbReference>
<dbReference type="Gene3D" id="1.20.1250.20">
    <property type="entry name" value="MFS general substrate transporter like domains"/>
    <property type="match status" value="2"/>
</dbReference>
<dbReference type="GO" id="GO:0022857">
    <property type="term" value="F:transmembrane transporter activity"/>
    <property type="evidence" value="ECO:0007669"/>
    <property type="project" value="InterPro"/>
</dbReference>
<dbReference type="CDD" id="cd17355">
    <property type="entry name" value="MFS_YcxA_like"/>
    <property type="match status" value="1"/>
</dbReference>
<feature type="transmembrane region" description="Helical" evidence="4">
    <location>
        <begin position="261"/>
        <end position="280"/>
    </location>
</feature>
<protein>
    <submittedName>
        <fullName evidence="6">Predicted arabinose efflux permease, MFS family</fullName>
    </submittedName>
</protein>
<feature type="transmembrane region" description="Helical" evidence="4">
    <location>
        <begin position="315"/>
        <end position="336"/>
    </location>
</feature>
<dbReference type="Proteomes" id="UP000199630">
    <property type="component" value="Unassembled WGS sequence"/>
</dbReference>
<dbReference type="InterPro" id="IPR036259">
    <property type="entry name" value="MFS_trans_sf"/>
</dbReference>
<name>A0A1I3JWL3_9RHOB</name>
<feature type="domain" description="Major facilitator superfamily (MFS) profile" evidence="5">
    <location>
        <begin position="15"/>
        <end position="403"/>
    </location>
</feature>
<keyword evidence="3 4" id="KW-0472">Membrane</keyword>
<dbReference type="InterPro" id="IPR020846">
    <property type="entry name" value="MFS_dom"/>
</dbReference>
<dbReference type="Pfam" id="PF07690">
    <property type="entry name" value="MFS_1"/>
    <property type="match status" value="1"/>
</dbReference>
<reference evidence="7" key="1">
    <citation type="submission" date="2016-10" db="EMBL/GenBank/DDBJ databases">
        <authorList>
            <person name="Varghese N."/>
            <person name="Submissions S."/>
        </authorList>
    </citation>
    <scope>NUCLEOTIDE SEQUENCE [LARGE SCALE GENOMIC DNA]</scope>
    <source>
        <strain evidence="7">DSM 26471</strain>
    </source>
</reference>
<dbReference type="OrthoDB" id="146345at2"/>
<dbReference type="AlphaFoldDB" id="A0A1I3JWL3"/>
<organism evidence="6 7">
    <name type="scientific">Celeribacter neptunius</name>
    <dbReference type="NCBI Taxonomy" id="588602"/>
    <lineage>
        <taxon>Bacteria</taxon>
        <taxon>Pseudomonadati</taxon>
        <taxon>Pseudomonadota</taxon>
        <taxon>Alphaproteobacteria</taxon>
        <taxon>Rhodobacterales</taxon>
        <taxon>Roseobacteraceae</taxon>
        <taxon>Celeribacter</taxon>
    </lineage>
</organism>
<feature type="transmembrane region" description="Helical" evidence="4">
    <location>
        <begin position="380"/>
        <end position="399"/>
    </location>
</feature>
<accession>A0A1I3JWL3</accession>
<keyword evidence="1 4" id="KW-0812">Transmembrane</keyword>
<dbReference type="RefSeq" id="WP_090056716.1">
    <property type="nucleotide sequence ID" value="NZ_FORH01000001.1"/>
</dbReference>
<evidence type="ECO:0000256" key="4">
    <source>
        <dbReference type="SAM" id="Phobius"/>
    </source>
</evidence>
<evidence type="ECO:0000256" key="1">
    <source>
        <dbReference type="ARBA" id="ARBA00022692"/>
    </source>
</evidence>
<dbReference type="SUPFAM" id="SSF103473">
    <property type="entry name" value="MFS general substrate transporter"/>
    <property type="match status" value="1"/>
</dbReference>
<feature type="transmembrane region" description="Helical" evidence="4">
    <location>
        <begin position="143"/>
        <end position="165"/>
    </location>
</feature>
<dbReference type="EMBL" id="FORH01000001">
    <property type="protein sequence ID" value="SFI64621.1"/>
    <property type="molecule type" value="Genomic_DNA"/>
</dbReference>
<feature type="transmembrane region" description="Helical" evidence="4">
    <location>
        <begin position="81"/>
        <end position="100"/>
    </location>
</feature>
<feature type="transmembrane region" description="Helical" evidence="4">
    <location>
        <begin position="348"/>
        <end position="368"/>
    </location>
</feature>
<sequence>MTQIDRSPPPRLSWTIVLFGFAALSLAFSARAALGLIMPVWQAEFGWSSRFISGVGASALIVMALVAPFAGRLVNRKGPRFTLNLGLGLLCIGCALVAAMTGQAMFMLGFAGFAALGFGIVATHVVATAVARSFTARAGLATGVATSGATGGQFLILPLIASLMAIASWRWSFAVLALACLVLIPCVCRSLKDAGGAKAMGRTLGTGPGLTHDLRTVLRRPTFHLLFWSFLICGFTTTGVIETHLLPFAAFCGFGPVPSAGAYGLLSAVNLIGMIAAGWLSDRVNRGRLLAGIYLLRALAFLLLVNMPGSSIETLFLFGILFGAVDYATVPVTASLVASHVGLRSMGLAMGMISAGHAIGGALGAYLGGYVFDTTMGYRLLWIGSLWLAVVAGVMVLFIGEGRDAKPISEAHE</sequence>
<dbReference type="InterPro" id="IPR011701">
    <property type="entry name" value="MFS"/>
</dbReference>
<evidence type="ECO:0000313" key="6">
    <source>
        <dbReference type="EMBL" id="SFI64621.1"/>
    </source>
</evidence>